<dbReference type="RefSeq" id="WP_127108853.1">
    <property type="nucleotide sequence ID" value="NZ_JAPDFL010000001.1"/>
</dbReference>
<comment type="subcellular location">
    <subcellularLocation>
        <location evidence="1">Cell membrane</location>
        <topology evidence="1">Multi-pass membrane protein</topology>
    </subcellularLocation>
</comment>
<protein>
    <submittedName>
        <fullName evidence="8">GlsB/YeaQ/YmgE family stress response membrane protein</fullName>
    </submittedName>
</protein>
<dbReference type="InterPro" id="IPR007341">
    <property type="entry name" value="Transgly_assoc"/>
</dbReference>
<evidence type="ECO:0000256" key="5">
    <source>
        <dbReference type="ARBA" id="ARBA00022989"/>
    </source>
</evidence>
<accession>A0ABT3GVS3</accession>
<evidence type="ECO:0000256" key="3">
    <source>
        <dbReference type="ARBA" id="ARBA00022475"/>
    </source>
</evidence>
<feature type="transmembrane region" description="Helical" evidence="7">
    <location>
        <begin position="6"/>
        <end position="23"/>
    </location>
</feature>
<evidence type="ECO:0000313" key="8">
    <source>
        <dbReference type="EMBL" id="MCW1931628.1"/>
    </source>
</evidence>
<comment type="similarity">
    <text evidence="2">Belongs to the UPF0410 family.</text>
</comment>
<dbReference type="EMBL" id="JAPDFL010000001">
    <property type="protein sequence ID" value="MCW1931628.1"/>
    <property type="molecule type" value="Genomic_DNA"/>
</dbReference>
<evidence type="ECO:0000256" key="2">
    <source>
        <dbReference type="ARBA" id="ARBA00011006"/>
    </source>
</evidence>
<keyword evidence="6 7" id="KW-0472">Membrane</keyword>
<organism evidence="8 9">
    <name type="scientific">Pararhodobacter zhoushanensis</name>
    <dbReference type="NCBI Taxonomy" id="2479545"/>
    <lineage>
        <taxon>Bacteria</taxon>
        <taxon>Pseudomonadati</taxon>
        <taxon>Pseudomonadota</taxon>
        <taxon>Alphaproteobacteria</taxon>
        <taxon>Rhodobacterales</taxon>
        <taxon>Paracoccaceae</taxon>
        <taxon>Pararhodobacter</taxon>
    </lineage>
</organism>
<keyword evidence="4 7" id="KW-0812">Transmembrane</keyword>
<evidence type="ECO:0000256" key="1">
    <source>
        <dbReference type="ARBA" id="ARBA00004651"/>
    </source>
</evidence>
<reference evidence="8 9" key="1">
    <citation type="submission" date="2022-10" db="EMBL/GenBank/DDBJ databases">
        <title>Pararhodobacter sp. nov., isolated from marine algae.</title>
        <authorList>
            <person name="Choi B.J."/>
            <person name="Kim J.M."/>
            <person name="Lee J.K."/>
            <person name="Choi D.G."/>
            <person name="Jeon C.O."/>
        </authorList>
    </citation>
    <scope>NUCLEOTIDE SEQUENCE [LARGE SCALE GENOMIC DNA]</scope>
    <source>
        <strain evidence="8 9">ZQ420</strain>
    </source>
</reference>
<evidence type="ECO:0000256" key="4">
    <source>
        <dbReference type="ARBA" id="ARBA00022692"/>
    </source>
</evidence>
<dbReference type="Pfam" id="PF04226">
    <property type="entry name" value="Transgly_assoc"/>
    <property type="match status" value="1"/>
</dbReference>
<keyword evidence="9" id="KW-1185">Reference proteome</keyword>
<keyword evidence="3" id="KW-1003">Cell membrane</keyword>
<gene>
    <name evidence="8" type="ORF">OKW52_04960</name>
</gene>
<feature type="transmembrane region" description="Helical" evidence="7">
    <location>
        <begin position="30"/>
        <end position="51"/>
    </location>
</feature>
<keyword evidence="5 7" id="KW-1133">Transmembrane helix</keyword>
<evidence type="ECO:0000256" key="7">
    <source>
        <dbReference type="SAM" id="Phobius"/>
    </source>
</evidence>
<comment type="caution">
    <text evidence="8">The sequence shown here is derived from an EMBL/GenBank/DDBJ whole genome shotgun (WGS) entry which is preliminary data.</text>
</comment>
<evidence type="ECO:0000313" key="9">
    <source>
        <dbReference type="Proteomes" id="UP001208938"/>
    </source>
</evidence>
<dbReference type="PANTHER" id="PTHR33884:SF3">
    <property type="entry name" value="UPF0410 PROTEIN YMGE"/>
    <property type="match status" value="1"/>
</dbReference>
<feature type="transmembrane region" description="Helical" evidence="7">
    <location>
        <begin position="57"/>
        <end position="75"/>
    </location>
</feature>
<proteinExistence type="inferred from homology"/>
<evidence type="ECO:0000256" key="6">
    <source>
        <dbReference type="ARBA" id="ARBA00023136"/>
    </source>
</evidence>
<dbReference type="PANTHER" id="PTHR33884">
    <property type="entry name" value="UPF0410 PROTEIN YMGE"/>
    <property type="match status" value="1"/>
</dbReference>
<name>A0ABT3GVS3_9RHOB</name>
<dbReference type="Proteomes" id="UP001208938">
    <property type="component" value="Unassembled WGS sequence"/>
</dbReference>
<sequence length="79" mass="8117">MGMGWIGAIIVGGFAGWFASKFMNSNTGVLVNIILGIIGAAVASFLFGLLGVSFSGILGYLIAGFVGASLLIFIGRRVF</sequence>